<organism evidence="2 3">
    <name type="scientific">Armillaria ostoyae</name>
    <name type="common">Armillaria root rot fungus</name>
    <dbReference type="NCBI Taxonomy" id="47428"/>
    <lineage>
        <taxon>Eukaryota</taxon>
        <taxon>Fungi</taxon>
        <taxon>Dikarya</taxon>
        <taxon>Basidiomycota</taxon>
        <taxon>Agaricomycotina</taxon>
        <taxon>Agaricomycetes</taxon>
        <taxon>Agaricomycetidae</taxon>
        <taxon>Agaricales</taxon>
        <taxon>Marasmiineae</taxon>
        <taxon>Physalacriaceae</taxon>
        <taxon>Armillaria</taxon>
    </lineage>
</organism>
<proteinExistence type="predicted"/>
<evidence type="ECO:0000313" key="3">
    <source>
        <dbReference type="Proteomes" id="UP000219338"/>
    </source>
</evidence>
<reference evidence="3" key="1">
    <citation type="journal article" date="2017" name="Nat. Ecol. Evol.">
        <title>Genome expansion and lineage-specific genetic innovations in the forest pathogenic fungi Armillaria.</title>
        <authorList>
            <person name="Sipos G."/>
            <person name="Prasanna A.N."/>
            <person name="Walter M.C."/>
            <person name="O'Connor E."/>
            <person name="Balint B."/>
            <person name="Krizsan K."/>
            <person name="Kiss B."/>
            <person name="Hess J."/>
            <person name="Varga T."/>
            <person name="Slot J."/>
            <person name="Riley R."/>
            <person name="Boka B."/>
            <person name="Rigling D."/>
            <person name="Barry K."/>
            <person name="Lee J."/>
            <person name="Mihaltcheva S."/>
            <person name="LaButti K."/>
            <person name="Lipzen A."/>
            <person name="Waldron R."/>
            <person name="Moloney N.M."/>
            <person name="Sperisen C."/>
            <person name="Kredics L."/>
            <person name="Vagvoelgyi C."/>
            <person name="Patrignani A."/>
            <person name="Fitzpatrick D."/>
            <person name="Nagy I."/>
            <person name="Doyle S."/>
            <person name="Anderson J.B."/>
            <person name="Grigoriev I.V."/>
            <person name="Gueldener U."/>
            <person name="Muensterkoetter M."/>
            <person name="Nagy L.G."/>
        </authorList>
    </citation>
    <scope>NUCLEOTIDE SEQUENCE [LARGE SCALE GENOMIC DNA]</scope>
    <source>
        <strain evidence="3">C18/9</strain>
    </source>
</reference>
<dbReference type="STRING" id="47428.A0A284R0S4"/>
<feature type="region of interest" description="Disordered" evidence="1">
    <location>
        <begin position="626"/>
        <end position="700"/>
    </location>
</feature>
<feature type="region of interest" description="Disordered" evidence="1">
    <location>
        <begin position="735"/>
        <end position="761"/>
    </location>
</feature>
<dbReference type="EMBL" id="FUEG01000003">
    <property type="protein sequence ID" value="SJL02316.1"/>
    <property type="molecule type" value="Genomic_DNA"/>
</dbReference>
<dbReference type="AlphaFoldDB" id="A0A284R0S4"/>
<evidence type="ECO:0000313" key="2">
    <source>
        <dbReference type="EMBL" id="SJL02316.1"/>
    </source>
</evidence>
<sequence>MDVNGDDEECALREHIRNILYEYAVTHLTIDYVQFTEDAVSELLSQALVVVPLHDKNSIRLPADPFLNLTQRYRFGNLEPYQEKIQVLPEVLQYLKNVMKVNHGPTKSERVLYEFCTDDKEDFIVHEPLSPMLNRRSRRATPHPGSSGSFISVPQSRAAFLTSQSIKPISLEGFDDPKVSPAEVLDLNYRLQTEEHQAVSAFLKSAAALSCPGPAYKNKYLDPSTWEDSPPLHFREEEFVPMFPRSSRRGAGCSANVSFFPSDFQKMRDLPSKIPPIAKVEDDDAELFKANMVVVDGWQTYITSSPSPSTPTSSQEDKIDQLFNVSSPDTEISPLKLTRMGKMYHPYHATEESTALENKSRPLEKENRMVFYHLCFSGNIIRDNRLSEFLLPFISSTTAGQEPEEHHLLLRPESSTLGQPPSIPDDAVQSTDTLDDEIDRIYESVNAENPQDIILNETLTEAVSLLMKVPDLPPPNEHLPSALFLPTKLLEYVCPPKSAKAHNDQAMPTYKFLRKAKGIQSLSLALSWTQVPFTIKGNLPTHMDVTGSTTLIDGDDIRNGLSEDHIKTQVHSLLETAIMSDSSPVVSDTKHFLLDEDNEPPSEDDLHSSEIMLSRVERSRLSGLTFVEDTNEDDSGSDKENQPLFPRPAKRARIDVNHHDIDDSGIAFSPDKHLSIDPSPRNNSPTVTPNEDASNPFRFSHPDDMLDVAMIGAPLYHYEQEVQFLQQQQLVDDDAYPNSQFSTGIREDSQSQQGPFQPLSFESNDALSQHITRQEASMEPYSAPPRMIYAYEPVIMDADADEYAVIDGLAPALSTQCASNLQPRFPADTTPITNDSMLIPEIATHPLGITDFLKLRAKRTNSTDSPSATAPNPCVPDVQVESATNIAEAPRTAPPEIFDKNTLRLPTRSEPSTAHFYMASMETLQKQVLIRTLRSSLCAVGLVERDHLSGVDLILDPNTAIIFASLISLSSQREALLSTVSEQSWRYTNLLVIFEAYPISASYKVAASVTLLNAYTPPNLKAIGRFRRDVDLAEACDKKSPACRVRMAFADTVEDAAMFARYFGDVAEAEDISQGTVWGDRAWLDGEVPEEEESLAAVSGMNRFAAYVILCQITVEEFLDLFPQERIDMFGIYVGHERMMSVNAFVEARSHVIESSDLDDTRMSDSGYMDHF</sequence>
<name>A0A284R0S4_ARMOS</name>
<feature type="compositionally biased region" description="Polar residues" evidence="1">
    <location>
        <begin position="750"/>
        <end position="761"/>
    </location>
</feature>
<keyword evidence="3" id="KW-1185">Reference proteome</keyword>
<protein>
    <submittedName>
        <fullName evidence="2">Uncharacterized protein</fullName>
    </submittedName>
</protein>
<dbReference type="Proteomes" id="UP000219338">
    <property type="component" value="Unassembled WGS sequence"/>
</dbReference>
<dbReference type="OMA" id="GHERMMS"/>
<evidence type="ECO:0000256" key="1">
    <source>
        <dbReference type="SAM" id="MobiDB-lite"/>
    </source>
</evidence>
<accession>A0A284R0S4</accession>
<dbReference type="OrthoDB" id="2422840at2759"/>
<feature type="compositionally biased region" description="Basic and acidic residues" evidence="1">
    <location>
        <begin position="652"/>
        <end position="662"/>
    </location>
</feature>
<gene>
    <name evidence="2" type="ORF">ARMOST_05642</name>
</gene>
<feature type="compositionally biased region" description="Polar residues" evidence="1">
    <location>
        <begin position="680"/>
        <end position="693"/>
    </location>
</feature>